<evidence type="ECO:0000313" key="2">
    <source>
        <dbReference type="Proteomes" id="UP001603857"/>
    </source>
</evidence>
<reference evidence="1 2" key="1">
    <citation type="submission" date="2024-08" db="EMBL/GenBank/DDBJ databases">
        <title>Insights into the chromosomal genome structure of Flemingia macrophylla.</title>
        <authorList>
            <person name="Ding Y."/>
            <person name="Zhao Y."/>
            <person name="Bi W."/>
            <person name="Wu M."/>
            <person name="Zhao G."/>
            <person name="Gong Y."/>
            <person name="Li W."/>
            <person name="Zhang P."/>
        </authorList>
    </citation>
    <scope>NUCLEOTIDE SEQUENCE [LARGE SCALE GENOMIC DNA]</scope>
    <source>
        <strain evidence="1">DYQJB</strain>
        <tissue evidence="1">Leaf</tissue>
    </source>
</reference>
<sequence>MEESRDLLSQERTRVLHLSQAINFLSSLGGLLIEPSTNSILFLVLRARVISSNHV</sequence>
<dbReference type="EMBL" id="JBGMDY010000002">
    <property type="protein sequence ID" value="KAL2344796.1"/>
    <property type="molecule type" value="Genomic_DNA"/>
</dbReference>
<organism evidence="1 2">
    <name type="scientific">Flemingia macrophylla</name>
    <dbReference type="NCBI Taxonomy" id="520843"/>
    <lineage>
        <taxon>Eukaryota</taxon>
        <taxon>Viridiplantae</taxon>
        <taxon>Streptophyta</taxon>
        <taxon>Embryophyta</taxon>
        <taxon>Tracheophyta</taxon>
        <taxon>Spermatophyta</taxon>
        <taxon>Magnoliopsida</taxon>
        <taxon>eudicotyledons</taxon>
        <taxon>Gunneridae</taxon>
        <taxon>Pentapetalae</taxon>
        <taxon>rosids</taxon>
        <taxon>fabids</taxon>
        <taxon>Fabales</taxon>
        <taxon>Fabaceae</taxon>
        <taxon>Papilionoideae</taxon>
        <taxon>50 kb inversion clade</taxon>
        <taxon>NPAAA clade</taxon>
        <taxon>indigoferoid/millettioid clade</taxon>
        <taxon>Phaseoleae</taxon>
        <taxon>Flemingia</taxon>
    </lineage>
</organism>
<keyword evidence="2" id="KW-1185">Reference proteome</keyword>
<comment type="caution">
    <text evidence="1">The sequence shown here is derived from an EMBL/GenBank/DDBJ whole genome shotgun (WGS) entry which is preliminary data.</text>
</comment>
<name>A0ABD1N9L0_9FABA</name>
<proteinExistence type="predicted"/>
<protein>
    <submittedName>
        <fullName evidence="1">Uncharacterized protein</fullName>
    </submittedName>
</protein>
<accession>A0ABD1N9L0</accession>
<gene>
    <name evidence="1" type="ORF">Fmac_006081</name>
</gene>
<dbReference type="AlphaFoldDB" id="A0ABD1N9L0"/>
<evidence type="ECO:0000313" key="1">
    <source>
        <dbReference type="EMBL" id="KAL2344796.1"/>
    </source>
</evidence>
<dbReference type="Proteomes" id="UP001603857">
    <property type="component" value="Unassembled WGS sequence"/>
</dbReference>